<dbReference type="InterPro" id="IPR036259">
    <property type="entry name" value="MFS_trans_sf"/>
</dbReference>
<feature type="transmembrane region" description="Helical" evidence="6">
    <location>
        <begin position="391"/>
        <end position="409"/>
    </location>
</feature>
<dbReference type="Gramene" id="Aco007100.1.mrna1">
    <property type="protein sequence ID" value="Aco007100.1.mrna1"/>
    <property type="gene ID" value="Aco007100.1.path1"/>
</dbReference>
<keyword evidence="4 6" id="KW-0472">Membrane</keyword>
<dbReference type="GeneID" id="109727821"/>
<dbReference type="InterPro" id="IPR056555">
    <property type="entry name" value="NFD4_C"/>
</dbReference>
<dbReference type="PANTHER" id="PTHR21576:SF11">
    <property type="entry name" value="MAJOR FACILITATOR SUPERFAMILY PROTEIN"/>
    <property type="match status" value="1"/>
</dbReference>
<feature type="region of interest" description="Disordered" evidence="5">
    <location>
        <begin position="295"/>
        <end position="318"/>
    </location>
</feature>
<dbReference type="Pfam" id="PF23262">
    <property type="entry name" value="NFD4_C"/>
    <property type="match status" value="1"/>
</dbReference>
<feature type="transmembrane region" description="Helical" evidence="6">
    <location>
        <begin position="484"/>
        <end position="504"/>
    </location>
</feature>
<feature type="transmembrane region" description="Helical" evidence="6">
    <location>
        <begin position="148"/>
        <end position="170"/>
    </location>
</feature>
<keyword evidence="3 6" id="KW-1133">Transmembrane helix</keyword>
<sequence length="554" mass="59981">MTMPLPPPPPSSSSSSLQWLSLVGTLWLQSINGANSDFPVYSSQLKDLKHFSQVQLNFLAFASDAGKLFGWSSGIAANHLPLWLVAVIGAVLGLIGYGLQFLFLENSNLSYWHLFILTSLAGNGICWINTVCYLICIKNFSFDSRVAVGISTSYVGLSAKVYTVVAEAVFSPRAKSKAKSYLLLNAVTPVLVTTLVAPFLRVVDAKHKEGKRDPAFVAMFAITLATGVCAVAGSIGSASPTGFSSREHMLSLGVLLASPLVVPVAFKLKESISDIWGEKRERRVHGLSVDEIELGGRERDMEEEGKKEQEEEEEEEEQQQQVVVAEEEMMRGGIVEGGIEEVGGVKMLKRVEFWLYFLSYMFSGTLGLVFLNNLGQIAESRGLGETSTLVSLSSSFGFFGRLIPALLDYSSSKAKYKVSRSLSMAILMAPMAGSFFLLLNSTTIFLYLSTAIIGACTGSVTSIAVSATSELFGKKHFGVNHNIVVTNIPVGSFCFGYLAAFLYQKGAVGGSHKCFGSGCYNTTFIIWGSTCSIGTVLCTILYVRSRRLTLPKII</sequence>
<evidence type="ECO:0000256" key="7">
    <source>
        <dbReference type="SAM" id="SignalP"/>
    </source>
</evidence>
<feature type="transmembrane region" description="Helical" evidence="6">
    <location>
        <begin position="215"/>
        <end position="236"/>
    </location>
</feature>
<feature type="domain" description="Nodulin-like" evidence="8">
    <location>
        <begin position="18"/>
        <end position="264"/>
    </location>
</feature>
<dbReference type="InterPro" id="IPR010658">
    <property type="entry name" value="Nodulin-like"/>
</dbReference>
<reference evidence="10" key="1">
    <citation type="journal article" date="2015" name="Nat. Genet.">
        <title>The pineapple genome and the evolution of CAM photosynthesis.</title>
        <authorList>
            <person name="Ming R."/>
            <person name="VanBuren R."/>
            <person name="Wai C.M."/>
            <person name="Tang H."/>
            <person name="Schatz M.C."/>
            <person name="Bowers J.E."/>
            <person name="Lyons E."/>
            <person name="Wang M.L."/>
            <person name="Chen J."/>
            <person name="Biggers E."/>
            <person name="Zhang J."/>
            <person name="Huang L."/>
            <person name="Zhang L."/>
            <person name="Miao W."/>
            <person name="Zhang J."/>
            <person name="Ye Z."/>
            <person name="Miao C."/>
            <person name="Lin Z."/>
            <person name="Wang H."/>
            <person name="Zhou H."/>
            <person name="Yim W.C."/>
            <person name="Priest H.D."/>
            <person name="Zheng C."/>
            <person name="Woodhouse M."/>
            <person name="Edger P.P."/>
            <person name="Guyot R."/>
            <person name="Guo H.B."/>
            <person name="Guo H."/>
            <person name="Zheng G."/>
            <person name="Singh R."/>
            <person name="Sharma A."/>
            <person name="Min X."/>
            <person name="Zheng Y."/>
            <person name="Lee H."/>
            <person name="Gurtowski J."/>
            <person name="Sedlazeck F.J."/>
            <person name="Harkess A."/>
            <person name="McKain M.R."/>
            <person name="Liao Z."/>
            <person name="Fang J."/>
            <person name="Liu J."/>
            <person name="Zhang X."/>
            <person name="Zhang Q."/>
            <person name="Hu W."/>
            <person name="Qin Y."/>
            <person name="Wang K."/>
            <person name="Chen L.Y."/>
            <person name="Shirley N."/>
            <person name="Lin Y.R."/>
            <person name="Liu L.Y."/>
            <person name="Hernandez A.G."/>
            <person name="Wright C.L."/>
            <person name="Bulone V."/>
            <person name="Tuskan G.A."/>
            <person name="Heath K."/>
            <person name="Zee F."/>
            <person name="Moore P.H."/>
            <person name="Sunkar R."/>
            <person name="Leebens-Mack J.H."/>
            <person name="Mockler T."/>
            <person name="Bennetzen J.L."/>
            <person name="Freeling M."/>
            <person name="Sankoff D."/>
            <person name="Paterson A.H."/>
            <person name="Zhu X."/>
            <person name="Yang X."/>
            <person name="Smith J.A."/>
            <person name="Cushman J.C."/>
            <person name="Paull R.E."/>
            <person name="Yu Q."/>
        </authorList>
    </citation>
    <scope>NUCLEOTIDE SEQUENCE [LARGE SCALE GENOMIC DNA]</scope>
    <source>
        <strain evidence="10">cv. F153</strain>
    </source>
</reference>
<dbReference type="Gene3D" id="1.20.1250.20">
    <property type="entry name" value="MFS general substrate transporter like domains"/>
    <property type="match status" value="1"/>
</dbReference>
<dbReference type="GO" id="GO:0016020">
    <property type="term" value="C:membrane"/>
    <property type="evidence" value="ECO:0007669"/>
    <property type="project" value="UniProtKB-SubCell"/>
</dbReference>
<dbReference type="Proteomes" id="UP000515123">
    <property type="component" value="Linkage group 23"/>
</dbReference>
<evidence type="ECO:0000256" key="6">
    <source>
        <dbReference type="SAM" id="Phobius"/>
    </source>
</evidence>
<organism evidence="10 11">
    <name type="scientific">Ananas comosus</name>
    <name type="common">Pineapple</name>
    <name type="synonym">Ananas ananas</name>
    <dbReference type="NCBI Taxonomy" id="4615"/>
    <lineage>
        <taxon>Eukaryota</taxon>
        <taxon>Viridiplantae</taxon>
        <taxon>Streptophyta</taxon>
        <taxon>Embryophyta</taxon>
        <taxon>Tracheophyta</taxon>
        <taxon>Spermatophyta</taxon>
        <taxon>Magnoliopsida</taxon>
        <taxon>Liliopsida</taxon>
        <taxon>Poales</taxon>
        <taxon>Bromeliaceae</taxon>
        <taxon>Bromelioideae</taxon>
        <taxon>Ananas</taxon>
    </lineage>
</organism>
<evidence type="ECO:0000313" key="11">
    <source>
        <dbReference type="RefSeq" id="XP_020113603.1"/>
    </source>
</evidence>
<evidence type="ECO:0000256" key="2">
    <source>
        <dbReference type="ARBA" id="ARBA00022692"/>
    </source>
</evidence>
<protein>
    <submittedName>
        <fullName evidence="11">Protein NUCLEAR FUSION DEFECTIVE 4-like</fullName>
    </submittedName>
</protein>
<evidence type="ECO:0000256" key="5">
    <source>
        <dbReference type="SAM" id="MobiDB-lite"/>
    </source>
</evidence>
<keyword evidence="2 6" id="KW-0812">Transmembrane</keyword>
<feature type="transmembrane region" description="Helical" evidence="6">
    <location>
        <begin position="524"/>
        <end position="543"/>
    </location>
</feature>
<evidence type="ECO:0000259" key="9">
    <source>
        <dbReference type="Pfam" id="PF23262"/>
    </source>
</evidence>
<feature type="transmembrane region" description="Helical" evidence="6">
    <location>
        <begin position="421"/>
        <end position="439"/>
    </location>
</feature>
<dbReference type="AlphaFoldDB" id="A0A6P5HFA3"/>
<comment type="subcellular location">
    <subcellularLocation>
        <location evidence="1">Membrane</location>
        <topology evidence="1">Multi-pass membrane protein</topology>
    </subcellularLocation>
</comment>
<evidence type="ECO:0000256" key="1">
    <source>
        <dbReference type="ARBA" id="ARBA00004141"/>
    </source>
</evidence>
<dbReference type="OrthoDB" id="410267at2759"/>
<feature type="signal peptide" evidence="7">
    <location>
        <begin position="1"/>
        <end position="36"/>
    </location>
</feature>
<accession>A0A6P5HFA3</accession>
<dbReference type="PANTHER" id="PTHR21576">
    <property type="entry name" value="UNCHARACTERIZED NODULIN-LIKE PROTEIN"/>
    <property type="match status" value="1"/>
</dbReference>
<evidence type="ECO:0000256" key="3">
    <source>
        <dbReference type="ARBA" id="ARBA00022989"/>
    </source>
</evidence>
<feature type="chain" id="PRO_5028334853" evidence="7">
    <location>
        <begin position="37"/>
        <end position="554"/>
    </location>
</feature>
<name>A0A6P5HFA3_ANACO</name>
<evidence type="ECO:0000256" key="4">
    <source>
        <dbReference type="ARBA" id="ARBA00023136"/>
    </source>
</evidence>
<keyword evidence="10" id="KW-1185">Reference proteome</keyword>
<dbReference type="RefSeq" id="XP_020113603.1">
    <property type="nucleotide sequence ID" value="XM_020258014.1"/>
</dbReference>
<evidence type="ECO:0000259" key="8">
    <source>
        <dbReference type="Pfam" id="PF06813"/>
    </source>
</evidence>
<feature type="transmembrane region" description="Helical" evidence="6">
    <location>
        <begin position="445"/>
        <end position="472"/>
    </location>
</feature>
<feature type="domain" description="NFD4 C-terminal" evidence="9">
    <location>
        <begin position="337"/>
        <end position="548"/>
    </location>
</feature>
<feature type="transmembrane region" description="Helical" evidence="6">
    <location>
        <begin position="182"/>
        <end position="203"/>
    </location>
</feature>
<gene>
    <name evidence="11" type="primary">LOC109727821</name>
</gene>
<feature type="transmembrane region" description="Helical" evidence="6">
    <location>
        <begin position="248"/>
        <end position="266"/>
    </location>
</feature>
<dbReference type="SUPFAM" id="SSF103473">
    <property type="entry name" value="MFS general substrate transporter"/>
    <property type="match status" value="1"/>
</dbReference>
<evidence type="ECO:0000313" key="10">
    <source>
        <dbReference type="Proteomes" id="UP000515123"/>
    </source>
</evidence>
<feature type="transmembrane region" description="Helical" evidence="6">
    <location>
        <begin position="82"/>
        <end position="104"/>
    </location>
</feature>
<feature type="transmembrane region" description="Helical" evidence="6">
    <location>
        <begin position="110"/>
        <end position="136"/>
    </location>
</feature>
<feature type="compositionally biased region" description="Basic and acidic residues" evidence="5">
    <location>
        <begin position="295"/>
        <end position="309"/>
    </location>
</feature>
<dbReference type="Pfam" id="PF06813">
    <property type="entry name" value="Nodulin-like"/>
    <property type="match status" value="1"/>
</dbReference>
<proteinExistence type="predicted"/>
<reference evidence="11" key="2">
    <citation type="submission" date="2025-08" db="UniProtKB">
        <authorList>
            <consortium name="RefSeq"/>
        </authorList>
    </citation>
    <scope>IDENTIFICATION</scope>
    <source>
        <tissue evidence="11">Leaf</tissue>
    </source>
</reference>
<keyword evidence="7" id="KW-0732">Signal</keyword>
<feature type="transmembrane region" description="Helical" evidence="6">
    <location>
        <begin position="353"/>
        <end position="371"/>
    </location>
</feature>